<accession>A0A1H3X3E8</accession>
<proteinExistence type="predicted"/>
<reference evidence="1 2" key="1">
    <citation type="submission" date="2016-10" db="EMBL/GenBank/DDBJ databases">
        <authorList>
            <person name="de Groot N.N."/>
        </authorList>
    </citation>
    <scope>NUCLEOTIDE SEQUENCE [LARGE SCALE GENOMIC DNA]</scope>
    <source>
        <strain evidence="1 2">SR12</strain>
    </source>
</reference>
<dbReference type="AlphaFoldDB" id="A0A1H3X3E8"/>
<sequence>MKKFKINYAIDDNTSEVTEACFTVYADNKQSAIDQANEILHNCYYTDDYKANPNWILPYRLIMVEMKETIEAAQ</sequence>
<organism evidence="1 2">
    <name type="scientific">Eubacterium aggregans</name>
    <dbReference type="NCBI Taxonomy" id="81409"/>
    <lineage>
        <taxon>Bacteria</taxon>
        <taxon>Bacillati</taxon>
        <taxon>Bacillota</taxon>
        <taxon>Clostridia</taxon>
        <taxon>Eubacteriales</taxon>
        <taxon>Eubacteriaceae</taxon>
        <taxon>Eubacterium</taxon>
    </lineage>
</organism>
<gene>
    <name evidence="1" type="ORF">SAMN04515656_101211</name>
</gene>
<dbReference type="EMBL" id="FNRK01000001">
    <property type="protein sequence ID" value="SDZ93929.1"/>
    <property type="molecule type" value="Genomic_DNA"/>
</dbReference>
<dbReference type="STRING" id="81409.SAMN04515656_101211"/>
<evidence type="ECO:0000313" key="1">
    <source>
        <dbReference type="EMBL" id="SDZ93929.1"/>
    </source>
</evidence>
<dbReference type="Proteomes" id="UP000199394">
    <property type="component" value="Unassembled WGS sequence"/>
</dbReference>
<protein>
    <submittedName>
        <fullName evidence="1">Uncharacterized protein</fullName>
    </submittedName>
</protein>
<keyword evidence="2" id="KW-1185">Reference proteome</keyword>
<name>A0A1H3X3E8_9FIRM</name>
<dbReference type="RefSeq" id="WP_090304265.1">
    <property type="nucleotide sequence ID" value="NZ_FNRK01000001.1"/>
</dbReference>
<evidence type="ECO:0000313" key="2">
    <source>
        <dbReference type="Proteomes" id="UP000199394"/>
    </source>
</evidence>